<dbReference type="AlphaFoldDB" id="X1VZF6"/>
<protein>
    <submittedName>
        <fullName evidence="1">Uncharacterized protein</fullName>
    </submittedName>
</protein>
<proteinExistence type="predicted"/>
<dbReference type="EMBL" id="BARW01041832">
    <property type="protein sequence ID" value="GAJ18370.1"/>
    <property type="molecule type" value="Genomic_DNA"/>
</dbReference>
<sequence>GLAIAHEGILIDKKDLIHASSLAKKTAKVDFINYYFADGDPLFDGIMIYKFVPLE</sequence>
<name>X1VZF6_9ZZZZ</name>
<organism evidence="1">
    <name type="scientific">marine sediment metagenome</name>
    <dbReference type="NCBI Taxonomy" id="412755"/>
    <lineage>
        <taxon>unclassified sequences</taxon>
        <taxon>metagenomes</taxon>
        <taxon>ecological metagenomes</taxon>
    </lineage>
</organism>
<accession>X1VZF6</accession>
<comment type="caution">
    <text evidence="1">The sequence shown here is derived from an EMBL/GenBank/DDBJ whole genome shotgun (WGS) entry which is preliminary data.</text>
</comment>
<reference evidence="1" key="1">
    <citation type="journal article" date="2014" name="Front. Microbiol.">
        <title>High frequency of phylogenetically diverse reductive dehalogenase-homologous genes in deep subseafloor sedimentary metagenomes.</title>
        <authorList>
            <person name="Kawai M."/>
            <person name="Futagami T."/>
            <person name="Toyoda A."/>
            <person name="Takaki Y."/>
            <person name="Nishi S."/>
            <person name="Hori S."/>
            <person name="Arai W."/>
            <person name="Tsubouchi T."/>
            <person name="Morono Y."/>
            <person name="Uchiyama I."/>
            <person name="Ito T."/>
            <person name="Fujiyama A."/>
            <person name="Inagaki F."/>
            <person name="Takami H."/>
        </authorList>
    </citation>
    <scope>NUCLEOTIDE SEQUENCE</scope>
    <source>
        <strain evidence="1">Expedition CK06-06</strain>
    </source>
</reference>
<gene>
    <name evidence="1" type="ORF">S12H4_62392</name>
</gene>
<feature type="non-terminal residue" evidence="1">
    <location>
        <position position="1"/>
    </location>
</feature>
<evidence type="ECO:0000313" key="1">
    <source>
        <dbReference type="EMBL" id="GAJ18370.1"/>
    </source>
</evidence>